<dbReference type="EMBL" id="JANEYF010000117">
    <property type="protein sequence ID" value="KAJ8972159.1"/>
    <property type="molecule type" value="Genomic_DNA"/>
</dbReference>
<organism evidence="3 4">
    <name type="scientific">Rhamnusium bicolor</name>
    <dbReference type="NCBI Taxonomy" id="1586634"/>
    <lineage>
        <taxon>Eukaryota</taxon>
        <taxon>Metazoa</taxon>
        <taxon>Ecdysozoa</taxon>
        <taxon>Arthropoda</taxon>
        <taxon>Hexapoda</taxon>
        <taxon>Insecta</taxon>
        <taxon>Pterygota</taxon>
        <taxon>Neoptera</taxon>
        <taxon>Endopterygota</taxon>
        <taxon>Coleoptera</taxon>
        <taxon>Polyphaga</taxon>
        <taxon>Cucujiformia</taxon>
        <taxon>Chrysomeloidea</taxon>
        <taxon>Cerambycidae</taxon>
        <taxon>Lepturinae</taxon>
        <taxon>Rhagiini</taxon>
        <taxon>Rhamnusium</taxon>
    </lineage>
</organism>
<dbReference type="EC" id="1.2.1.84" evidence="1"/>
<dbReference type="InterPro" id="IPR036291">
    <property type="entry name" value="NAD(P)-bd_dom_sf"/>
</dbReference>
<dbReference type="GO" id="GO:0080019">
    <property type="term" value="F:alcohol-forming very long-chain fatty acyl-CoA reductase activity"/>
    <property type="evidence" value="ECO:0007669"/>
    <property type="project" value="InterPro"/>
</dbReference>
<dbReference type="Pfam" id="PF07993">
    <property type="entry name" value="NAD_binding_4"/>
    <property type="match status" value="1"/>
</dbReference>
<feature type="non-terminal residue" evidence="3">
    <location>
        <position position="135"/>
    </location>
</feature>
<comment type="function">
    <text evidence="1">Catalyzes the reduction of fatty acyl-CoA to fatty alcohols.</text>
</comment>
<evidence type="ECO:0000256" key="1">
    <source>
        <dbReference type="RuleBase" id="RU363097"/>
    </source>
</evidence>
<dbReference type="InterPro" id="IPR026055">
    <property type="entry name" value="FAR"/>
</dbReference>
<comment type="caution">
    <text evidence="3">The sequence shown here is derived from an EMBL/GenBank/DDBJ whole genome shotgun (WGS) entry which is preliminary data.</text>
</comment>
<dbReference type="InterPro" id="IPR013120">
    <property type="entry name" value="FAR_NAD-bd"/>
</dbReference>
<keyword evidence="1" id="KW-0521">NADP</keyword>
<feature type="domain" description="Thioester reductase (TE)" evidence="2">
    <location>
        <begin position="19"/>
        <end position="134"/>
    </location>
</feature>
<comment type="similarity">
    <text evidence="1">Belongs to the fatty acyl-CoA reductase family.</text>
</comment>
<dbReference type="Proteomes" id="UP001162156">
    <property type="component" value="Unassembled WGS sequence"/>
</dbReference>
<dbReference type="GO" id="GO:0005777">
    <property type="term" value="C:peroxisome"/>
    <property type="evidence" value="ECO:0007669"/>
    <property type="project" value="TreeGrafter"/>
</dbReference>
<dbReference type="SUPFAM" id="SSF51735">
    <property type="entry name" value="NAD(P)-binding Rossmann-fold domains"/>
    <property type="match status" value="1"/>
</dbReference>
<dbReference type="PANTHER" id="PTHR11011">
    <property type="entry name" value="MALE STERILITY PROTEIN 2-RELATED"/>
    <property type="match status" value="1"/>
</dbReference>
<dbReference type="GO" id="GO:0035336">
    <property type="term" value="P:long-chain fatty-acyl-CoA metabolic process"/>
    <property type="evidence" value="ECO:0007669"/>
    <property type="project" value="TreeGrafter"/>
</dbReference>
<evidence type="ECO:0000313" key="4">
    <source>
        <dbReference type="Proteomes" id="UP001162156"/>
    </source>
</evidence>
<proteinExistence type="inferred from homology"/>
<name>A0AAV8ZYK4_9CUCU</name>
<reference evidence="3" key="1">
    <citation type="journal article" date="2023" name="Insect Mol. Biol.">
        <title>Genome sequencing provides insights into the evolution of gene families encoding plant cell wall-degrading enzymes in longhorned beetles.</title>
        <authorList>
            <person name="Shin N.R."/>
            <person name="Okamura Y."/>
            <person name="Kirsch R."/>
            <person name="Pauchet Y."/>
        </authorList>
    </citation>
    <scope>NUCLEOTIDE SEQUENCE</scope>
    <source>
        <strain evidence="3">RBIC_L_NR</strain>
    </source>
</reference>
<keyword evidence="4" id="KW-1185">Reference proteome</keyword>
<sequence length="135" mass="15400">MSELPDRIAEVFRGRTLFISGATGFIGKTLVEKLLRVCDVRKIYILIRGKKGKSPNDRFQDIFNNFKCVPIVGDVTEIDLGLSKEDRETLQNEVEFIYHCAATTRFDDTLKNAIIINTRGTKFMLDLAEECTHLK</sequence>
<keyword evidence="1" id="KW-0443">Lipid metabolism</keyword>
<dbReference type="Gene3D" id="3.40.50.720">
    <property type="entry name" value="NAD(P)-binding Rossmann-like Domain"/>
    <property type="match status" value="1"/>
</dbReference>
<comment type="catalytic activity">
    <reaction evidence="1">
        <text>a long-chain fatty acyl-CoA + 2 NADPH + 2 H(+) = a long-chain primary fatty alcohol + 2 NADP(+) + CoA</text>
        <dbReference type="Rhea" id="RHEA:52716"/>
        <dbReference type="ChEBI" id="CHEBI:15378"/>
        <dbReference type="ChEBI" id="CHEBI:57287"/>
        <dbReference type="ChEBI" id="CHEBI:57783"/>
        <dbReference type="ChEBI" id="CHEBI:58349"/>
        <dbReference type="ChEBI" id="CHEBI:77396"/>
        <dbReference type="ChEBI" id="CHEBI:83139"/>
        <dbReference type="EC" id="1.2.1.84"/>
    </reaction>
</comment>
<dbReference type="AlphaFoldDB" id="A0AAV8ZYK4"/>
<keyword evidence="1" id="KW-0560">Oxidoreductase</keyword>
<dbReference type="PANTHER" id="PTHR11011:SF61">
    <property type="entry name" value="FATTY ACYL-COA REDUCTASE"/>
    <property type="match status" value="1"/>
</dbReference>
<protein>
    <recommendedName>
        <fullName evidence="1">Fatty acyl-CoA reductase</fullName>
        <ecNumber evidence="1">1.2.1.84</ecNumber>
    </recommendedName>
</protein>
<dbReference type="GO" id="GO:0102965">
    <property type="term" value="F:alcohol-forming long-chain fatty acyl-CoA reductase activity"/>
    <property type="evidence" value="ECO:0007669"/>
    <property type="project" value="UniProtKB-EC"/>
</dbReference>
<evidence type="ECO:0000259" key="2">
    <source>
        <dbReference type="Pfam" id="PF07993"/>
    </source>
</evidence>
<accession>A0AAV8ZYK4</accession>
<gene>
    <name evidence="3" type="ORF">NQ314_000385</name>
</gene>
<keyword evidence="1" id="KW-0444">Lipid biosynthesis</keyword>
<evidence type="ECO:0000313" key="3">
    <source>
        <dbReference type="EMBL" id="KAJ8972159.1"/>
    </source>
</evidence>